<name>A0A4R1Q6B6_9FIRM</name>
<evidence type="ECO:0000256" key="1">
    <source>
        <dbReference type="SAM" id="Coils"/>
    </source>
</evidence>
<dbReference type="RefSeq" id="WP_132074539.1">
    <property type="nucleotide sequence ID" value="NZ_DALYTA010000018.1"/>
</dbReference>
<dbReference type="InterPro" id="IPR046118">
    <property type="entry name" value="DUF6115"/>
</dbReference>
<organism evidence="2 3">
    <name type="scientific">Anaerospora hongkongensis</name>
    <dbReference type="NCBI Taxonomy" id="244830"/>
    <lineage>
        <taxon>Bacteria</taxon>
        <taxon>Bacillati</taxon>
        <taxon>Bacillota</taxon>
        <taxon>Negativicutes</taxon>
        <taxon>Selenomonadales</taxon>
        <taxon>Sporomusaceae</taxon>
        <taxon>Anaerospora</taxon>
    </lineage>
</organism>
<feature type="coiled-coil region" evidence="1">
    <location>
        <begin position="53"/>
        <end position="87"/>
    </location>
</feature>
<evidence type="ECO:0000313" key="3">
    <source>
        <dbReference type="Proteomes" id="UP000295063"/>
    </source>
</evidence>
<dbReference type="EMBL" id="SLUI01000001">
    <property type="protein sequence ID" value="TCL40126.1"/>
    <property type="molecule type" value="Genomic_DNA"/>
</dbReference>
<keyword evidence="1" id="KW-0175">Coiled coil</keyword>
<proteinExistence type="predicted"/>
<keyword evidence="3" id="KW-1185">Reference proteome</keyword>
<evidence type="ECO:0000313" key="2">
    <source>
        <dbReference type="EMBL" id="TCL40126.1"/>
    </source>
</evidence>
<sequence length="176" mass="19666">MLTGLIIVVVIFLSLVAVAVYKRDMVTKMFSLHVDDQANLFQAQLEQTADKVVARLEEQIAHLEVLLEEADHKIALLEHKIQTADEVVNRAVQLPLNEVKSWESGPKKEEDQDLDELPGLDLTVNTTLSPKPETINNDKKRLIIAMTDQGYSVTEIAKATGLGKGEIMLLLQLNKR</sequence>
<accession>A0A4R1Q6B6</accession>
<dbReference type="OrthoDB" id="1682562at2"/>
<gene>
    <name evidence="2" type="ORF">EV210_101327</name>
</gene>
<comment type="caution">
    <text evidence="2">The sequence shown here is derived from an EMBL/GenBank/DDBJ whole genome shotgun (WGS) entry which is preliminary data.</text>
</comment>
<protein>
    <submittedName>
        <fullName evidence="2">Uncharacterized protein</fullName>
    </submittedName>
</protein>
<dbReference type="Pfam" id="PF19610">
    <property type="entry name" value="DUF6115"/>
    <property type="match status" value="1"/>
</dbReference>
<dbReference type="AlphaFoldDB" id="A0A4R1Q6B6"/>
<dbReference type="Proteomes" id="UP000295063">
    <property type="component" value="Unassembled WGS sequence"/>
</dbReference>
<reference evidence="2 3" key="1">
    <citation type="submission" date="2019-03" db="EMBL/GenBank/DDBJ databases">
        <title>Genomic Encyclopedia of Type Strains, Phase IV (KMG-IV): sequencing the most valuable type-strain genomes for metagenomic binning, comparative biology and taxonomic classification.</title>
        <authorList>
            <person name="Goeker M."/>
        </authorList>
    </citation>
    <scope>NUCLEOTIDE SEQUENCE [LARGE SCALE GENOMIC DNA]</scope>
    <source>
        <strain evidence="2 3">DSM 15969</strain>
    </source>
</reference>